<accession>A0A316AEP0</accession>
<dbReference type="Proteomes" id="UP000245469">
    <property type="component" value="Unassembled WGS sequence"/>
</dbReference>
<gene>
    <name evidence="1" type="ORF">BXY45_102195</name>
</gene>
<evidence type="ECO:0008006" key="3">
    <source>
        <dbReference type="Google" id="ProtNLM"/>
    </source>
</evidence>
<evidence type="ECO:0000313" key="1">
    <source>
        <dbReference type="EMBL" id="PWJ55829.1"/>
    </source>
</evidence>
<name>A0A316AEP0_9ACTN</name>
<organism evidence="1 2">
    <name type="scientific">Quadrisphaera granulorum</name>
    <dbReference type="NCBI Taxonomy" id="317664"/>
    <lineage>
        <taxon>Bacteria</taxon>
        <taxon>Bacillati</taxon>
        <taxon>Actinomycetota</taxon>
        <taxon>Actinomycetes</taxon>
        <taxon>Kineosporiales</taxon>
        <taxon>Kineosporiaceae</taxon>
        <taxon>Quadrisphaera</taxon>
    </lineage>
</organism>
<dbReference type="AlphaFoldDB" id="A0A316AEP0"/>
<protein>
    <recommendedName>
        <fullName evidence="3">Antitoxin</fullName>
    </recommendedName>
</protein>
<proteinExistence type="predicted"/>
<evidence type="ECO:0000313" key="2">
    <source>
        <dbReference type="Proteomes" id="UP000245469"/>
    </source>
</evidence>
<comment type="caution">
    <text evidence="1">The sequence shown here is derived from an EMBL/GenBank/DDBJ whole genome shotgun (WGS) entry which is preliminary data.</text>
</comment>
<sequence>MAERGLTFKDAINTAIVNGSRPREVRPYRTPTFDMGGPARVNLDRALALAGDLEDEEIIRKMERGA</sequence>
<reference evidence="1 2" key="1">
    <citation type="submission" date="2018-03" db="EMBL/GenBank/DDBJ databases">
        <title>Genomic Encyclopedia of Archaeal and Bacterial Type Strains, Phase II (KMG-II): from individual species to whole genera.</title>
        <authorList>
            <person name="Goeker M."/>
        </authorList>
    </citation>
    <scope>NUCLEOTIDE SEQUENCE [LARGE SCALE GENOMIC DNA]</scope>
    <source>
        <strain evidence="1 2">DSM 44889</strain>
    </source>
</reference>
<dbReference type="EMBL" id="QGDQ01000002">
    <property type="protein sequence ID" value="PWJ55829.1"/>
    <property type="molecule type" value="Genomic_DNA"/>
</dbReference>
<keyword evidence="2" id="KW-1185">Reference proteome</keyword>